<accession>A0A6A5BBH4</accession>
<dbReference type="InterPro" id="IPR018022">
    <property type="entry name" value="IPT"/>
</dbReference>
<evidence type="ECO:0000256" key="2">
    <source>
        <dbReference type="ARBA" id="ARBA00005842"/>
    </source>
</evidence>
<dbReference type="HAMAP" id="MF_00185">
    <property type="entry name" value="IPP_trans"/>
    <property type="match status" value="1"/>
</dbReference>
<name>A0A6A5BBH4_NAEFO</name>
<keyword evidence="7 10" id="KW-0067">ATP-binding</keyword>
<dbReference type="OrthoDB" id="775260at2759"/>
<dbReference type="RefSeq" id="XP_044559170.1">
    <property type="nucleotide sequence ID" value="XM_044710129.1"/>
</dbReference>
<evidence type="ECO:0000256" key="4">
    <source>
        <dbReference type="ARBA" id="ARBA00022679"/>
    </source>
</evidence>
<organism evidence="11 12">
    <name type="scientific">Naegleria fowleri</name>
    <name type="common">Brain eating amoeba</name>
    <dbReference type="NCBI Taxonomy" id="5763"/>
    <lineage>
        <taxon>Eukaryota</taxon>
        <taxon>Discoba</taxon>
        <taxon>Heterolobosea</taxon>
        <taxon>Tetramitia</taxon>
        <taxon>Eutetramitia</taxon>
        <taxon>Vahlkampfiidae</taxon>
        <taxon>Naegleria</taxon>
    </lineage>
</organism>
<dbReference type="VEuPathDB" id="AmoebaDB:NF0021670"/>
<evidence type="ECO:0000313" key="12">
    <source>
        <dbReference type="Proteomes" id="UP000444721"/>
    </source>
</evidence>
<evidence type="ECO:0000256" key="5">
    <source>
        <dbReference type="ARBA" id="ARBA00022694"/>
    </source>
</evidence>
<proteinExistence type="inferred from homology"/>
<dbReference type="PANTHER" id="PTHR11088">
    <property type="entry name" value="TRNA DIMETHYLALLYLTRANSFERASE"/>
    <property type="match status" value="1"/>
</dbReference>
<comment type="caution">
    <text evidence="11">The sequence shown here is derived from an EMBL/GenBank/DDBJ whole genome shotgun (WGS) entry which is preliminary data.</text>
</comment>
<dbReference type="VEuPathDB" id="AmoebaDB:FDP41_006489"/>
<keyword evidence="8" id="KW-0460">Magnesium</keyword>
<keyword evidence="4 10" id="KW-0808">Transferase</keyword>
<dbReference type="InterPro" id="IPR039657">
    <property type="entry name" value="Dimethylallyltransferase"/>
</dbReference>
<comment type="cofactor">
    <cofactor evidence="1">
        <name>Mg(2+)</name>
        <dbReference type="ChEBI" id="CHEBI:18420"/>
    </cofactor>
</comment>
<dbReference type="GO" id="GO:0005524">
    <property type="term" value="F:ATP binding"/>
    <property type="evidence" value="ECO:0007669"/>
    <property type="project" value="UniProtKB-KW"/>
</dbReference>
<dbReference type="Gene3D" id="3.40.50.300">
    <property type="entry name" value="P-loop containing nucleotide triphosphate hydrolases"/>
    <property type="match status" value="1"/>
</dbReference>
<dbReference type="VEuPathDB" id="AmoebaDB:NfTy_089560"/>
<dbReference type="GO" id="GO:0052381">
    <property type="term" value="F:tRNA dimethylallyltransferase activity"/>
    <property type="evidence" value="ECO:0007669"/>
    <property type="project" value="UniProtKB-EC"/>
</dbReference>
<dbReference type="Pfam" id="PF01715">
    <property type="entry name" value="IPPT"/>
    <property type="match status" value="1"/>
</dbReference>
<evidence type="ECO:0000256" key="9">
    <source>
        <dbReference type="ARBA" id="ARBA00049563"/>
    </source>
</evidence>
<dbReference type="NCBIfam" id="TIGR00174">
    <property type="entry name" value="miaA"/>
    <property type="match status" value="1"/>
</dbReference>
<evidence type="ECO:0000256" key="7">
    <source>
        <dbReference type="ARBA" id="ARBA00022840"/>
    </source>
</evidence>
<keyword evidence="12" id="KW-1185">Reference proteome</keyword>
<dbReference type="OMA" id="VPHYLID"/>
<keyword evidence="5" id="KW-0819">tRNA processing</keyword>
<dbReference type="GO" id="GO:0006400">
    <property type="term" value="P:tRNA modification"/>
    <property type="evidence" value="ECO:0007669"/>
    <property type="project" value="TreeGrafter"/>
</dbReference>
<dbReference type="PANTHER" id="PTHR11088:SF60">
    <property type="entry name" value="TRNA DIMETHYLALLYLTRANSFERASE"/>
    <property type="match status" value="1"/>
</dbReference>
<dbReference type="InterPro" id="IPR027417">
    <property type="entry name" value="P-loop_NTPase"/>
</dbReference>
<dbReference type="Proteomes" id="UP000444721">
    <property type="component" value="Unassembled WGS sequence"/>
</dbReference>
<dbReference type="Gene3D" id="1.10.20.140">
    <property type="match status" value="1"/>
</dbReference>
<dbReference type="SUPFAM" id="SSF52540">
    <property type="entry name" value="P-loop containing nucleoside triphosphate hydrolases"/>
    <property type="match status" value="1"/>
</dbReference>
<protein>
    <recommendedName>
        <fullName evidence="3">tRNA dimethylallyltransferase</fullName>
        <ecNumber evidence="3">2.5.1.75</ecNumber>
    </recommendedName>
</protein>
<dbReference type="EMBL" id="VFQX01000052">
    <property type="protein sequence ID" value="KAF0974457.1"/>
    <property type="molecule type" value="Genomic_DNA"/>
</dbReference>
<comment type="similarity">
    <text evidence="2 10">Belongs to the IPP transferase family.</text>
</comment>
<sequence length="414" mass="48580">MIFFSICSQRLSIELAKRLNGEIINVDSVQMYQECTIGSNKISKNEMQNIPHHLIDNVSLKRCAHDVKYQYTVHQFYKDAHKLCAEILSRNRIPILVGGSAYYIDAFINGVVPENSQPETISLLSRDESTAVSDSEWDRRYKILQELDPEYASKIHRNDLYRLNRSYHIVTTTGKTMKQYKYGELNCKADENKLDIRGAILYLERYKLYPKLEKRCEELVELGLIEEVYGLLQQGILLDHTVPYRAIGYRQTIDFINNVKTLKKGPNFDSSLQYHFFRFLQEFKQATRKYSKHQNTWFKKDNEYYEWIEAEKFGGNLNAMTNYVIDNILNVSQEDFKKHVQSEEQMILKTKACRAENEVMRDSTAKGNATRRKTFLVKSKTNDMNCLYIYKDHGILSNRLNQIKRLLFENVSSI</sequence>
<dbReference type="EC" id="2.5.1.75" evidence="3"/>
<evidence type="ECO:0000256" key="8">
    <source>
        <dbReference type="ARBA" id="ARBA00022842"/>
    </source>
</evidence>
<reference evidence="11 12" key="1">
    <citation type="journal article" date="2019" name="Sci. Rep.">
        <title>Nanopore sequencing improves the draft genome of the human pathogenic amoeba Naegleria fowleri.</title>
        <authorList>
            <person name="Liechti N."/>
            <person name="Schurch N."/>
            <person name="Bruggmann R."/>
            <person name="Wittwer M."/>
        </authorList>
    </citation>
    <scope>NUCLEOTIDE SEQUENCE [LARGE SCALE GENOMIC DNA]</scope>
    <source>
        <strain evidence="11 12">ATCC 30894</strain>
    </source>
</reference>
<gene>
    <name evidence="11" type="ORF">FDP41_006489</name>
</gene>
<evidence type="ECO:0000313" key="11">
    <source>
        <dbReference type="EMBL" id="KAF0974457.1"/>
    </source>
</evidence>
<dbReference type="GeneID" id="68113707"/>
<evidence type="ECO:0000256" key="1">
    <source>
        <dbReference type="ARBA" id="ARBA00001946"/>
    </source>
</evidence>
<comment type="catalytic activity">
    <reaction evidence="9">
        <text>adenosine(37) in tRNA + dimethylallyl diphosphate = N(6)-dimethylallyladenosine(37) in tRNA + diphosphate</text>
        <dbReference type="Rhea" id="RHEA:26482"/>
        <dbReference type="Rhea" id="RHEA-COMP:10162"/>
        <dbReference type="Rhea" id="RHEA-COMP:10375"/>
        <dbReference type="ChEBI" id="CHEBI:33019"/>
        <dbReference type="ChEBI" id="CHEBI:57623"/>
        <dbReference type="ChEBI" id="CHEBI:74411"/>
        <dbReference type="ChEBI" id="CHEBI:74415"/>
        <dbReference type="EC" id="2.5.1.75"/>
    </reaction>
</comment>
<evidence type="ECO:0000256" key="10">
    <source>
        <dbReference type="RuleBase" id="RU003785"/>
    </source>
</evidence>
<evidence type="ECO:0000256" key="6">
    <source>
        <dbReference type="ARBA" id="ARBA00022741"/>
    </source>
</evidence>
<keyword evidence="6 10" id="KW-0547">Nucleotide-binding</keyword>
<evidence type="ECO:0000256" key="3">
    <source>
        <dbReference type="ARBA" id="ARBA00012665"/>
    </source>
</evidence>
<dbReference type="AlphaFoldDB" id="A0A6A5BBH4"/>